<dbReference type="AlphaFoldDB" id="A0A7X9NFX0"/>
<accession>A0A7X9NFX0</accession>
<protein>
    <submittedName>
        <fullName evidence="1">Uncharacterized protein</fullName>
    </submittedName>
</protein>
<name>A0A7X9NFX0_9FIRM</name>
<dbReference type="Proteomes" id="UP000540014">
    <property type="component" value="Unassembled WGS sequence"/>
</dbReference>
<gene>
    <name evidence="1" type="ORF">HF861_01250</name>
</gene>
<comment type="caution">
    <text evidence="1">The sequence shown here is derived from an EMBL/GenBank/DDBJ whole genome shotgun (WGS) entry which is preliminary data.</text>
</comment>
<organism evidence="1 2">
    <name type="scientific">Faecalicoccus pleomorphus</name>
    <dbReference type="NCBI Taxonomy" id="1323"/>
    <lineage>
        <taxon>Bacteria</taxon>
        <taxon>Bacillati</taxon>
        <taxon>Bacillota</taxon>
        <taxon>Erysipelotrichia</taxon>
        <taxon>Erysipelotrichales</taxon>
        <taxon>Erysipelotrichaceae</taxon>
        <taxon>Faecalicoccus</taxon>
    </lineage>
</organism>
<proteinExistence type="predicted"/>
<evidence type="ECO:0000313" key="1">
    <source>
        <dbReference type="EMBL" id="NME43517.1"/>
    </source>
</evidence>
<dbReference type="RefSeq" id="WP_168964569.1">
    <property type="nucleotide sequence ID" value="NZ_JABAFR010000002.1"/>
</dbReference>
<dbReference type="EMBL" id="JABAFR010000002">
    <property type="protein sequence ID" value="NME43517.1"/>
    <property type="molecule type" value="Genomic_DNA"/>
</dbReference>
<evidence type="ECO:0000313" key="2">
    <source>
        <dbReference type="Proteomes" id="UP000540014"/>
    </source>
</evidence>
<sequence>MLVVLILGVLTTGSYFFFFAKTDVSLMDEKDCTVTFSGTNGKGKANVACMMDQGNYNDFFTTVKYTVKPNENLKNGQTVYVEARYDEESARHYRIHPVNTSFKTEVEGLEEPVEKLVQEDTTLQFSNLESVKQMIDFLKEQGLPISNVFYYDRATIVDEELEQVFDKAYFEDQTIAGKSSKANAHLSGGTIEICTSKQAAYDRLNKVNSIDHHQYMYNYVFGKVYVRLDKALSLEQVQAYEAVFDQMNNRQTGSAKAMRDANF</sequence>
<reference evidence="1 2" key="1">
    <citation type="submission" date="2020-04" db="EMBL/GenBank/DDBJ databases">
        <authorList>
            <person name="Hitch T.C.A."/>
            <person name="Wylensek D."/>
            <person name="Clavel T."/>
        </authorList>
    </citation>
    <scope>NUCLEOTIDE SEQUENCE [LARGE SCALE GENOMIC DNA]</scope>
    <source>
        <strain evidence="1 2">BSM-383-APC-22F</strain>
    </source>
</reference>